<protein>
    <submittedName>
        <fullName evidence="1">N-acetyltransferase</fullName>
    </submittedName>
</protein>
<dbReference type="Pfam" id="PF04339">
    <property type="entry name" value="FemAB_like"/>
    <property type="match status" value="1"/>
</dbReference>
<accession>A0ABS7ZNW4</accession>
<organism evidence="1 2">
    <name type="scientific">Thalassolituus marinus</name>
    <dbReference type="NCBI Taxonomy" id="671053"/>
    <lineage>
        <taxon>Bacteria</taxon>
        <taxon>Pseudomonadati</taxon>
        <taxon>Pseudomonadota</taxon>
        <taxon>Gammaproteobacteria</taxon>
        <taxon>Oceanospirillales</taxon>
        <taxon>Oceanospirillaceae</taxon>
        <taxon>Thalassolituus</taxon>
    </lineage>
</organism>
<dbReference type="InterPro" id="IPR016181">
    <property type="entry name" value="Acyl_CoA_acyltransferase"/>
</dbReference>
<comment type="caution">
    <text evidence="1">The sequence shown here is derived from an EMBL/GenBank/DDBJ whole genome shotgun (WGS) entry which is preliminary data.</text>
</comment>
<dbReference type="RefSeq" id="WP_225672400.1">
    <property type="nucleotide sequence ID" value="NZ_JAEDAH010000020.1"/>
</dbReference>
<dbReference type="InterPro" id="IPR007434">
    <property type="entry name" value="FemAB-like"/>
</dbReference>
<evidence type="ECO:0000313" key="1">
    <source>
        <dbReference type="EMBL" id="MCA6062918.1"/>
    </source>
</evidence>
<dbReference type="Gene3D" id="3.40.630.30">
    <property type="match status" value="1"/>
</dbReference>
<keyword evidence="2" id="KW-1185">Reference proteome</keyword>
<reference evidence="1 2" key="1">
    <citation type="submission" date="2020-12" db="EMBL/GenBank/DDBJ databases">
        <title>Novel Thalassolituus-related marine hydrocarbonoclastic bacteria mediated algae-derived hydrocarbons mineralization in twilight zone of the northern South China Sea.</title>
        <authorList>
            <person name="Dong C."/>
        </authorList>
    </citation>
    <scope>NUCLEOTIDE SEQUENCE [LARGE SCALE GENOMIC DNA]</scope>
    <source>
        <strain evidence="1 2">IMCC1826</strain>
    </source>
</reference>
<proteinExistence type="predicted"/>
<name>A0ABS7ZNW4_9GAMM</name>
<dbReference type="PANTHER" id="PTHR47017:SF1">
    <property type="entry name" value="ACYL-COA"/>
    <property type="match status" value="1"/>
</dbReference>
<dbReference type="Proteomes" id="UP000714380">
    <property type="component" value="Unassembled WGS sequence"/>
</dbReference>
<dbReference type="SUPFAM" id="SSF55729">
    <property type="entry name" value="Acyl-CoA N-acyltransferases (Nat)"/>
    <property type="match status" value="1"/>
</dbReference>
<gene>
    <name evidence="1" type="ORF">I9W95_04770</name>
</gene>
<dbReference type="PANTHER" id="PTHR47017">
    <property type="entry name" value="ACYL-COA"/>
    <property type="match status" value="1"/>
</dbReference>
<sequence>MITRVNIVHSIHDIGEDAWQRLSADSNPQRYPFLDFAFLAALEDCGCIGLQADHPSGWQVLYLTDNSDAPQWLLPCYVKQHSYGEYVFDWSWAEAYQRYGLNYYPKLQWAVPFTPASGPRHLGILPDEKTLIPLLNGICERLNLSSWHLTFPATPLAPHAQVSERISCQFHWHNRDYQSFADYLQYFTSRKRKSVNKERLRIVQQGVTLQRKSGTDISAADIAFFYRCYQDTYQRRRSWPYLNQAFFEQLRTTMSGQMMLVIACIDETPVASALYFYDEQTLYGRYWGALDDIDGLHFEACYYQGIEFCIENNLQRFDPGTQGEHKISRGFEPVITRSYHYLQHPGFAQAVADFTDEERQQVLSYQQQARSLLPFRQQDDD</sequence>
<evidence type="ECO:0000313" key="2">
    <source>
        <dbReference type="Proteomes" id="UP000714380"/>
    </source>
</evidence>
<dbReference type="EMBL" id="JAEDAH010000020">
    <property type="protein sequence ID" value="MCA6062918.1"/>
    <property type="molecule type" value="Genomic_DNA"/>
</dbReference>